<dbReference type="PANTHER" id="PTHR47843">
    <property type="entry name" value="BTB DOMAIN-CONTAINING PROTEIN-RELATED"/>
    <property type="match status" value="1"/>
</dbReference>
<name>A0A9P4L8G1_9PLEO</name>
<comment type="caution">
    <text evidence="2">The sequence shown here is derived from an EMBL/GenBank/DDBJ whole genome shotgun (WGS) entry which is preliminary data.</text>
</comment>
<sequence length="228" mass="25882">MEPRDKIIKLVVANTASGTEVLNVHQGVLCKSSGFFKRAMRPEWLDLRESPDTIELPDDPLNTVSDYIRWLYTATMPLKLYRMRDEDTREKIAEESEKVFILLAQAYVFGEKIIDAKYKNTVVKSVLEAKESAGWNMGPESVTIVYNGTPSGSPLRRLIADNIARLAYDDSDKGIGWMSFFDGCPKEALVDAMKATVRTRAMVGHEINRNVKLLETYFEDEQESDNFT</sequence>
<dbReference type="AlphaFoldDB" id="A0A9P4L8G1"/>
<dbReference type="PANTHER" id="PTHR47843:SF2">
    <property type="entry name" value="BTB DOMAIN-CONTAINING PROTEIN"/>
    <property type="match status" value="1"/>
</dbReference>
<keyword evidence="3" id="KW-1185">Reference proteome</keyword>
<dbReference type="EMBL" id="ML976616">
    <property type="protein sequence ID" value="KAF1846051.1"/>
    <property type="molecule type" value="Genomic_DNA"/>
</dbReference>
<dbReference type="OrthoDB" id="3774232at2759"/>
<dbReference type="Gene3D" id="3.30.710.10">
    <property type="entry name" value="Potassium Channel Kv1.1, Chain A"/>
    <property type="match status" value="1"/>
</dbReference>
<reference evidence="2" key="1">
    <citation type="submission" date="2020-01" db="EMBL/GenBank/DDBJ databases">
        <authorList>
            <consortium name="DOE Joint Genome Institute"/>
            <person name="Haridas S."/>
            <person name="Albert R."/>
            <person name="Binder M."/>
            <person name="Bloem J."/>
            <person name="Labutti K."/>
            <person name="Salamov A."/>
            <person name="Andreopoulos B."/>
            <person name="Baker S.E."/>
            <person name="Barry K."/>
            <person name="Bills G."/>
            <person name="Bluhm B.H."/>
            <person name="Cannon C."/>
            <person name="Castanera R."/>
            <person name="Culley D.E."/>
            <person name="Daum C."/>
            <person name="Ezra D."/>
            <person name="Gonzalez J.B."/>
            <person name="Henrissat B."/>
            <person name="Kuo A."/>
            <person name="Liang C."/>
            <person name="Lipzen A."/>
            <person name="Lutzoni F."/>
            <person name="Magnuson J."/>
            <person name="Mondo S."/>
            <person name="Nolan M."/>
            <person name="Ohm R."/>
            <person name="Pangilinan J."/>
            <person name="Park H.-J."/>
            <person name="Ramirez L."/>
            <person name="Alfaro M."/>
            <person name="Sun H."/>
            <person name="Tritt A."/>
            <person name="Yoshinaga Y."/>
            <person name="Zwiers L.-H."/>
            <person name="Turgeon B.G."/>
            <person name="Goodwin S.B."/>
            <person name="Spatafora J.W."/>
            <person name="Crous P.W."/>
            <person name="Grigoriev I.V."/>
        </authorList>
    </citation>
    <scope>NUCLEOTIDE SEQUENCE</scope>
    <source>
        <strain evidence="2">CBS 394.84</strain>
    </source>
</reference>
<evidence type="ECO:0000313" key="3">
    <source>
        <dbReference type="Proteomes" id="UP000800039"/>
    </source>
</evidence>
<organism evidence="2 3">
    <name type="scientific">Cucurbitaria berberidis CBS 394.84</name>
    <dbReference type="NCBI Taxonomy" id="1168544"/>
    <lineage>
        <taxon>Eukaryota</taxon>
        <taxon>Fungi</taxon>
        <taxon>Dikarya</taxon>
        <taxon>Ascomycota</taxon>
        <taxon>Pezizomycotina</taxon>
        <taxon>Dothideomycetes</taxon>
        <taxon>Pleosporomycetidae</taxon>
        <taxon>Pleosporales</taxon>
        <taxon>Pleosporineae</taxon>
        <taxon>Cucurbitariaceae</taxon>
        <taxon>Cucurbitaria</taxon>
    </lineage>
</organism>
<dbReference type="PROSITE" id="PS50097">
    <property type="entry name" value="BTB"/>
    <property type="match status" value="1"/>
</dbReference>
<dbReference type="InterPro" id="IPR011333">
    <property type="entry name" value="SKP1/BTB/POZ_sf"/>
</dbReference>
<dbReference type="InterPro" id="IPR000210">
    <property type="entry name" value="BTB/POZ_dom"/>
</dbReference>
<feature type="domain" description="BTB" evidence="1">
    <location>
        <begin position="6"/>
        <end position="80"/>
    </location>
</feature>
<accession>A0A9P4L8G1</accession>
<evidence type="ECO:0000259" key="1">
    <source>
        <dbReference type="PROSITE" id="PS50097"/>
    </source>
</evidence>
<dbReference type="SUPFAM" id="SSF54695">
    <property type="entry name" value="POZ domain"/>
    <property type="match status" value="1"/>
</dbReference>
<protein>
    <recommendedName>
        <fullName evidence="1">BTB domain-containing protein</fullName>
    </recommendedName>
</protein>
<dbReference type="GeneID" id="63847492"/>
<dbReference type="RefSeq" id="XP_040788614.1">
    <property type="nucleotide sequence ID" value="XM_040930240.1"/>
</dbReference>
<dbReference type="CDD" id="cd18186">
    <property type="entry name" value="BTB_POZ_ZBTB_KLHL-like"/>
    <property type="match status" value="1"/>
</dbReference>
<evidence type="ECO:0000313" key="2">
    <source>
        <dbReference type="EMBL" id="KAF1846051.1"/>
    </source>
</evidence>
<gene>
    <name evidence="2" type="ORF">K460DRAFT_313111</name>
</gene>
<dbReference type="Proteomes" id="UP000800039">
    <property type="component" value="Unassembled WGS sequence"/>
</dbReference>
<proteinExistence type="predicted"/>